<dbReference type="RefSeq" id="WP_193191640.1">
    <property type="nucleotide sequence ID" value="NZ_JACZFR010000021.1"/>
</dbReference>
<keyword evidence="2" id="KW-1185">Reference proteome</keyword>
<accession>A0ABW1YQR6</accession>
<gene>
    <name evidence="1" type="ORF">ACFQBM_15710</name>
</gene>
<evidence type="ECO:0000313" key="1">
    <source>
        <dbReference type="EMBL" id="MFC6634733.1"/>
    </source>
</evidence>
<dbReference type="EMBL" id="JBHSVR010000001">
    <property type="protein sequence ID" value="MFC6634733.1"/>
    <property type="molecule type" value="Genomic_DNA"/>
</dbReference>
<protein>
    <submittedName>
        <fullName evidence="1">Uncharacterized protein</fullName>
    </submittedName>
</protein>
<organism evidence="1 2">
    <name type="scientific">Microbulbifer taiwanensis</name>
    <dbReference type="NCBI Taxonomy" id="986746"/>
    <lineage>
        <taxon>Bacteria</taxon>
        <taxon>Pseudomonadati</taxon>
        <taxon>Pseudomonadota</taxon>
        <taxon>Gammaproteobacteria</taxon>
        <taxon>Cellvibrionales</taxon>
        <taxon>Microbulbiferaceae</taxon>
        <taxon>Microbulbifer</taxon>
    </lineage>
</organism>
<comment type="caution">
    <text evidence="1">The sequence shown here is derived from an EMBL/GenBank/DDBJ whole genome shotgun (WGS) entry which is preliminary data.</text>
</comment>
<reference evidence="2" key="1">
    <citation type="journal article" date="2019" name="Int. J. Syst. Evol. Microbiol.">
        <title>The Global Catalogue of Microorganisms (GCM) 10K type strain sequencing project: providing services to taxonomists for standard genome sequencing and annotation.</title>
        <authorList>
            <consortium name="The Broad Institute Genomics Platform"/>
            <consortium name="The Broad Institute Genome Sequencing Center for Infectious Disease"/>
            <person name="Wu L."/>
            <person name="Ma J."/>
        </authorList>
    </citation>
    <scope>NUCLEOTIDE SEQUENCE [LARGE SCALE GENOMIC DNA]</scope>
    <source>
        <strain evidence="2">CGMCC 1.13718</strain>
    </source>
</reference>
<name>A0ABW1YQR6_9GAMM</name>
<dbReference type="Proteomes" id="UP001596425">
    <property type="component" value="Unassembled WGS sequence"/>
</dbReference>
<proteinExistence type="predicted"/>
<sequence length="74" mass="7931">MKLAAFDQLHAFNPDGVQEGLGQLASVAAVLTATALARHIKLLAPINRYALTSSAYGIGCLAAFWFCERIVQIL</sequence>
<evidence type="ECO:0000313" key="2">
    <source>
        <dbReference type="Proteomes" id="UP001596425"/>
    </source>
</evidence>